<evidence type="ECO:0000256" key="3">
    <source>
        <dbReference type="ARBA" id="ARBA00022884"/>
    </source>
</evidence>
<comment type="function">
    <text evidence="7 10">This protein binds specifically to 23S rRNA; its binding is stimulated by other ribosomal proteins, e.g., L4, L17, and L20. It is important during the early stages of 50S assembly. It makes multiple contacts with different domains of the 23S rRNA in the assembled 50S subunit and ribosome.</text>
</comment>
<evidence type="ECO:0000256" key="4">
    <source>
        <dbReference type="ARBA" id="ARBA00022980"/>
    </source>
</evidence>
<protein>
    <recommendedName>
        <fullName evidence="6 7">Large ribosomal subunit protein uL22</fullName>
    </recommendedName>
</protein>
<dbReference type="InterPro" id="IPR005727">
    <property type="entry name" value="Ribosomal_uL22_bac/chlpt-type"/>
</dbReference>
<evidence type="ECO:0000256" key="2">
    <source>
        <dbReference type="ARBA" id="ARBA00022730"/>
    </source>
</evidence>
<dbReference type="GO" id="GO:0022625">
    <property type="term" value="C:cytosolic large ribosomal subunit"/>
    <property type="evidence" value="ECO:0007669"/>
    <property type="project" value="TreeGrafter"/>
</dbReference>
<dbReference type="RefSeq" id="WP_050660947.1">
    <property type="nucleotide sequence ID" value="NZ_LFWC01000030.1"/>
</dbReference>
<dbReference type="InterPro" id="IPR001063">
    <property type="entry name" value="Ribosomal_uL22"/>
</dbReference>
<dbReference type="InterPro" id="IPR018260">
    <property type="entry name" value="Ribosomal_uL22_CS"/>
</dbReference>
<evidence type="ECO:0000313" key="11">
    <source>
        <dbReference type="EMBL" id="ROQ18790.1"/>
    </source>
</evidence>
<evidence type="ECO:0000256" key="1">
    <source>
        <dbReference type="ARBA" id="ARBA00009451"/>
    </source>
</evidence>
<evidence type="ECO:0000256" key="10">
    <source>
        <dbReference type="RuleBase" id="RU004008"/>
    </source>
</evidence>
<evidence type="ECO:0000256" key="5">
    <source>
        <dbReference type="ARBA" id="ARBA00023274"/>
    </source>
</evidence>
<dbReference type="Proteomes" id="UP000268033">
    <property type="component" value="Unassembled WGS sequence"/>
</dbReference>
<dbReference type="Gene3D" id="3.90.470.10">
    <property type="entry name" value="Ribosomal protein L22/L17"/>
    <property type="match status" value="1"/>
</dbReference>
<dbReference type="OrthoDB" id="9805969at2"/>
<proteinExistence type="inferred from homology"/>
<keyword evidence="5 7" id="KW-0687">Ribonucleoprotein</keyword>
<comment type="caution">
    <text evidence="11">The sequence shown here is derived from an EMBL/GenBank/DDBJ whole genome shotgun (WGS) entry which is preliminary data.</text>
</comment>
<evidence type="ECO:0000256" key="8">
    <source>
        <dbReference type="RuleBase" id="RU004005"/>
    </source>
</evidence>
<dbReference type="GO" id="GO:0006412">
    <property type="term" value="P:translation"/>
    <property type="evidence" value="ECO:0007669"/>
    <property type="project" value="UniProtKB-UniRule"/>
</dbReference>
<dbReference type="CDD" id="cd00336">
    <property type="entry name" value="Ribosomal_L22"/>
    <property type="match status" value="1"/>
</dbReference>
<dbReference type="InterPro" id="IPR036394">
    <property type="entry name" value="Ribosomal_uL22_sf"/>
</dbReference>
<keyword evidence="3 7" id="KW-0694">RNA-binding</keyword>
<dbReference type="HAMAP" id="MF_01331_B">
    <property type="entry name" value="Ribosomal_uL22_B"/>
    <property type="match status" value="1"/>
</dbReference>
<dbReference type="NCBIfam" id="TIGR01044">
    <property type="entry name" value="rplV_bact"/>
    <property type="match status" value="1"/>
</dbReference>
<sequence length="110" mass="12104">MEAIAKHRFARTSAQKARLVADQVRGLPVAKAIDTLTFSDKKAAALVKKVLDSAIANAEHNFGLDIDELKVAKIFVDEGPSMKRIMPRAKGRADRILKRTSHITVVVAER</sequence>
<dbReference type="AlphaFoldDB" id="A0A3N1NWI1"/>
<keyword evidence="12" id="KW-1185">Reference proteome</keyword>
<keyword evidence="2 7" id="KW-0699">rRNA-binding</keyword>
<dbReference type="STRING" id="584787.GCA_001247655_02722"/>
<dbReference type="PROSITE" id="PS00464">
    <property type="entry name" value="RIBOSOMAL_L22"/>
    <property type="match status" value="1"/>
</dbReference>
<comment type="subunit">
    <text evidence="7 9">Part of the 50S ribosomal subunit.</text>
</comment>
<dbReference type="Pfam" id="PF00237">
    <property type="entry name" value="Ribosomal_L22"/>
    <property type="match status" value="1"/>
</dbReference>
<name>A0A3N1NWI1_9GAMM</name>
<dbReference type="SUPFAM" id="SSF54843">
    <property type="entry name" value="Ribosomal protein L22"/>
    <property type="match status" value="1"/>
</dbReference>
<organism evidence="11 12">
    <name type="scientific">Gallaecimonas pentaromativorans</name>
    <dbReference type="NCBI Taxonomy" id="584787"/>
    <lineage>
        <taxon>Bacteria</taxon>
        <taxon>Pseudomonadati</taxon>
        <taxon>Pseudomonadota</taxon>
        <taxon>Gammaproteobacteria</taxon>
        <taxon>Enterobacterales</taxon>
        <taxon>Gallaecimonadaceae</taxon>
        <taxon>Gallaecimonas</taxon>
    </lineage>
</organism>
<comment type="similarity">
    <text evidence="1 7 8">Belongs to the universal ribosomal protein uL22 family.</text>
</comment>
<dbReference type="GO" id="GO:0019843">
    <property type="term" value="F:rRNA binding"/>
    <property type="evidence" value="ECO:0007669"/>
    <property type="project" value="UniProtKB-UniRule"/>
</dbReference>
<evidence type="ECO:0000256" key="7">
    <source>
        <dbReference type="HAMAP-Rule" id="MF_01331"/>
    </source>
</evidence>
<dbReference type="PANTHER" id="PTHR13501">
    <property type="entry name" value="CHLOROPLAST 50S RIBOSOMAL PROTEIN L22-RELATED"/>
    <property type="match status" value="1"/>
</dbReference>
<dbReference type="EMBL" id="RJUL01000016">
    <property type="protein sequence ID" value="ROQ18790.1"/>
    <property type="molecule type" value="Genomic_DNA"/>
</dbReference>
<dbReference type="FunFam" id="3.90.470.10:FF:000001">
    <property type="entry name" value="50S ribosomal protein L22"/>
    <property type="match status" value="1"/>
</dbReference>
<keyword evidence="4 7" id="KW-0689">Ribosomal protein</keyword>
<evidence type="ECO:0000313" key="12">
    <source>
        <dbReference type="Proteomes" id="UP000268033"/>
    </source>
</evidence>
<gene>
    <name evidence="7" type="primary">rplV</name>
    <name evidence="11" type="ORF">EDC28_11628</name>
</gene>
<evidence type="ECO:0000256" key="9">
    <source>
        <dbReference type="RuleBase" id="RU004006"/>
    </source>
</evidence>
<evidence type="ECO:0000256" key="6">
    <source>
        <dbReference type="ARBA" id="ARBA00035207"/>
    </source>
</evidence>
<accession>A0A3N1NWI1</accession>
<reference evidence="11 12" key="1">
    <citation type="submission" date="2018-11" db="EMBL/GenBank/DDBJ databases">
        <title>Genomic Encyclopedia of Type Strains, Phase IV (KMG-IV): sequencing the most valuable type-strain genomes for metagenomic binning, comparative biology and taxonomic classification.</title>
        <authorList>
            <person name="Goeker M."/>
        </authorList>
    </citation>
    <scope>NUCLEOTIDE SEQUENCE [LARGE SCALE GENOMIC DNA]</scope>
    <source>
        <strain evidence="11 12">DSM 21945</strain>
    </source>
</reference>
<dbReference type="PANTHER" id="PTHR13501:SF8">
    <property type="entry name" value="LARGE RIBOSOMAL SUBUNIT PROTEIN UL22M"/>
    <property type="match status" value="1"/>
</dbReference>
<comment type="function">
    <text evidence="7">The globular domain of the protein is located near the polypeptide exit tunnel on the outside of the subunit, while an extended beta-hairpin is found that lines the wall of the exit tunnel in the center of the 70S ribosome.</text>
</comment>
<dbReference type="InterPro" id="IPR047867">
    <property type="entry name" value="Ribosomal_uL22_bac/org-type"/>
</dbReference>
<dbReference type="GO" id="GO:0003735">
    <property type="term" value="F:structural constituent of ribosome"/>
    <property type="evidence" value="ECO:0007669"/>
    <property type="project" value="InterPro"/>
</dbReference>